<keyword evidence="5" id="KW-0997">Cell inner membrane</keyword>
<dbReference type="Pfam" id="PF02421">
    <property type="entry name" value="FeoB_N"/>
    <property type="match status" value="1"/>
</dbReference>
<evidence type="ECO:0000256" key="15">
    <source>
        <dbReference type="PIRSR" id="PIRSR603373-2"/>
    </source>
</evidence>
<dbReference type="Gene3D" id="3.40.50.300">
    <property type="entry name" value="P-loop containing nucleotide triphosphate hydrolases"/>
    <property type="match status" value="1"/>
</dbReference>
<dbReference type="EMBL" id="JABAIK010000003">
    <property type="protein sequence ID" value="NLS12008.1"/>
    <property type="molecule type" value="Genomic_DNA"/>
</dbReference>
<evidence type="ECO:0000256" key="12">
    <source>
        <dbReference type="ARBA" id="ARBA00023136"/>
    </source>
</evidence>
<keyword evidence="12 16" id="KW-0472">Membrane</keyword>
<dbReference type="NCBIfam" id="TIGR00437">
    <property type="entry name" value="feoB"/>
    <property type="match status" value="1"/>
</dbReference>
<feature type="binding site" evidence="15">
    <location>
        <position position="21"/>
    </location>
    <ligand>
        <name>Mg(2+)</name>
        <dbReference type="ChEBI" id="CHEBI:18420"/>
        <label>2</label>
    </ligand>
</feature>
<evidence type="ECO:0000256" key="8">
    <source>
        <dbReference type="ARBA" id="ARBA00022989"/>
    </source>
</evidence>
<keyword evidence="10" id="KW-0406">Ion transport</keyword>
<dbReference type="InterPro" id="IPR011640">
    <property type="entry name" value="Fe2_transport_prot_B_C"/>
</dbReference>
<evidence type="ECO:0000256" key="5">
    <source>
        <dbReference type="ARBA" id="ARBA00022519"/>
    </source>
</evidence>
<keyword evidence="8 16" id="KW-1133">Transmembrane helix</keyword>
<dbReference type="FunFam" id="3.40.50.300:FF:000426">
    <property type="entry name" value="Ferrous iron transport protein B"/>
    <property type="match status" value="1"/>
</dbReference>
<keyword evidence="4 16" id="KW-0410">Iron transport</keyword>
<dbReference type="InterPro" id="IPR005225">
    <property type="entry name" value="Small_GTP-bd"/>
</dbReference>
<evidence type="ECO:0000256" key="4">
    <source>
        <dbReference type="ARBA" id="ARBA00022496"/>
    </source>
</evidence>
<comment type="subcellular location">
    <subcellularLocation>
        <location evidence="1 16">Cell inner membrane</location>
        <topology evidence="1 16">Multi-pass membrane protein</topology>
    </subcellularLocation>
</comment>
<dbReference type="GO" id="GO:0005525">
    <property type="term" value="F:GTP binding"/>
    <property type="evidence" value="ECO:0007669"/>
    <property type="project" value="UniProtKB-KW"/>
</dbReference>
<dbReference type="GO" id="GO:0046872">
    <property type="term" value="F:metal ion binding"/>
    <property type="evidence" value="ECO:0007669"/>
    <property type="project" value="UniProtKB-KW"/>
</dbReference>
<dbReference type="GO" id="GO:0005886">
    <property type="term" value="C:plasma membrane"/>
    <property type="evidence" value="ECO:0007669"/>
    <property type="project" value="UniProtKB-SubCell"/>
</dbReference>
<dbReference type="Pfam" id="PF07670">
    <property type="entry name" value="Gate"/>
    <property type="match status" value="2"/>
</dbReference>
<dbReference type="Proteomes" id="UP000535589">
    <property type="component" value="Unassembled WGS sequence"/>
</dbReference>
<keyword evidence="15" id="KW-0460">Magnesium</keyword>
<keyword evidence="7 14" id="KW-0547">Nucleotide-binding</keyword>
<feature type="binding site" evidence="14">
    <location>
        <begin position="10"/>
        <end position="17"/>
    </location>
    <ligand>
        <name>GTP</name>
        <dbReference type="ChEBI" id="CHEBI:37565"/>
        <label>1</label>
    </ligand>
</feature>
<evidence type="ECO:0000256" key="3">
    <source>
        <dbReference type="ARBA" id="ARBA00022475"/>
    </source>
</evidence>
<dbReference type="PANTHER" id="PTHR43185:SF1">
    <property type="entry name" value="FE(2+) TRANSPORTER FEOB"/>
    <property type="match status" value="1"/>
</dbReference>
<evidence type="ECO:0000259" key="17">
    <source>
        <dbReference type="PROSITE" id="PS51711"/>
    </source>
</evidence>
<comment type="function">
    <text evidence="16">Probable transporter of a GTP-driven Fe(2+) uptake system.</text>
</comment>
<keyword evidence="3" id="KW-1003">Cell membrane</keyword>
<evidence type="ECO:0000256" key="2">
    <source>
        <dbReference type="ARBA" id="ARBA00022448"/>
    </source>
</evidence>
<keyword evidence="6 16" id="KW-0812">Transmembrane</keyword>
<dbReference type="AlphaFoldDB" id="A0A7X8YFK1"/>
<feature type="binding site" evidence="14">
    <location>
        <begin position="56"/>
        <end position="59"/>
    </location>
    <ligand>
        <name>GTP</name>
        <dbReference type="ChEBI" id="CHEBI:37565"/>
        <label>3</label>
    </ligand>
</feature>
<gene>
    <name evidence="18" type="primary">feoB</name>
    <name evidence="18" type="ORF">HGP28_03765</name>
</gene>
<feature type="binding site" evidence="14">
    <location>
        <begin position="120"/>
        <end position="123"/>
    </location>
    <ligand>
        <name>GTP</name>
        <dbReference type="ChEBI" id="CHEBI:37565"/>
        <label>1</label>
    </ligand>
</feature>
<keyword evidence="2 16" id="KW-0813">Transport</keyword>
<dbReference type="InterPro" id="IPR027417">
    <property type="entry name" value="P-loop_NTPase"/>
</dbReference>
<evidence type="ECO:0000256" key="7">
    <source>
        <dbReference type="ARBA" id="ARBA00022741"/>
    </source>
</evidence>
<evidence type="ECO:0000256" key="6">
    <source>
        <dbReference type="ARBA" id="ARBA00022692"/>
    </source>
</evidence>
<evidence type="ECO:0000256" key="14">
    <source>
        <dbReference type="PIRSR" id="PIRSR603373-1"/>
    </source>
</evidence>
<dbReference type="NCBIfam" id="TIGR00231">
    <property type="entry name" value="small_GTP"/>
    <property type="match status" value="1"/>
</dbReference>
<comment type="caution">
    <text evidence="18">The sequence shown here is derived from an EMBL/GenBank/DDBJ whole genome shotgun (WGS) entry which is preliminary data.</text>
</comment>
<dbReference type="CDD" id="cd01879">
    <property type="entry name" value="FeoB"/>
    <property type="match status" value="1"/>
</dbReference>
<accession>A0A7X8YFK1</accession>
<evidence type="ECO:0000256" key="1">
    <source>
        <dbReference type="ARBA" id="ARBA00004429"/>
    </source>
</evidence>
<organism evidence="18 19">
    <name type="scientific">Vibrio agarilyticus</name>
    <dbReference type="NCBI Taxonomy" id="2726741"/>
    <lineage>
        <taxon>Bacteria</taxon>
        <taxon>Pseudomonadati</taxon>
        <taxon>Pseudomonadota</taxon>
        <taxon>Gammaproteobacteria</taxon>
        <taxon>Vibrionales</taxon>
        <taxon>Vibrionaceae</taxon>
        <taxon>Vibrio</taxon>
    </lineage>
</organism>
<dbReference type="RefSeq" id="WP_168835124.1">
    <property type="nucleotide sequence ID" value="NZ_JABAIK010000003.1"/>
</dbReference>
<keyword evidence="19" id="KW-1185">Reference proteome</keyword>
<dbReference type="InterPro" id="IPR003373">
    <property type="entry name" value="Fe2_transport_prot-B"/>
</dbReference>
<feature type="transmembrane region" description="Helical" evidence="16">
    <location>
        <begin position="423"/>
        <end position="448"/>
    </location>
</feature>
<dbReference type="PRINTS" id="PR00326">
    <property type="entry name" value="GTP1OBG"/>
</dbReference>
<dbReference type="PROSITE" id="PS51711">
    <property type="entry name" value="G_FEOB"/>
    <property type="match status" value="1"/>
</dbReference>
<evidence type="ECO:0000256" key="10">
    <source>
        <dbReference type="ARBA" id="ARBA00023065"/>
    </source>
</evidence>
<evidence type="ECO:0000256" key="11">
    <source>
        <dbReference type="ARBA" id="ARBA00023134"/>
    </source>
</evidence>
<keyword evidence="11 14" id="KW-0342">GTP-binding</keyword>
<feature type="binding site" evidence="15">
    <location>
        <position position="25"/>
    </location>
    <ligand>
        <name>Mg(2+)</name>
        <dbReference type="ChEBI" id="CHEBI:18420"/>
        <label>2</label>
    </ligand>
</feature>
<evidence type="ECO:0000313" key="19">
    <source>
        <dbReference type="Proteomes" id="UP000535589"/>
    </source>
</evidence>
<feature type="transmembrane region" description="Helical" evidence="16">
    <location>
        <begin position="669"/>
        <end position="689"/>
    </location>
</feature>
<feature type="binding site" evidence="14">
    <location>
        <begin position="149"/>
        <end position="151"/>
    </location>
    <ligand>
        <name>GTP</name>
        <dbReference type="ChEBI" id="CHEBI:37565"/>
        <label>1</label>
    </ligand>
</feature>
<dbReference type="InterPro" id="IPR050860">
    <property type="entry name" value="FeoB_GTPase"/>
</dbReference>
<dbReference type="InterPro" id="IPR041069">
    <property type="entry name" value="FeoB_Cyto"/>
</dbReference>
<evidence type="ECO:0000313" key="18">
    <source>
        <dbReference type="EMBL" id="NLS12008.1"/>
    </source>
</evidence>
<feature type="binding site" evidence="15">
    <location>
        <position position="22"/>
    </location>
    <ligand>
        <name>Mg(2+)</name>
        <dbReference type="ChEBI" id="CHEBI:18420"/>
        <label>1</label>
    </ligand>
</feature>
<dbReference type="InterPro" id="IPR030389">
    <property type="entry name" value="G_FEOB_dom"/>
</dbReference>
<dbReference type="Gene3D" id="1.10.287.1770">
    <property type="match status" value="1"/>
</dbReference>
<dbReference type="PANTHER" id="PTHR43185">
    <property type="entry name" value="FERROUS IRON TRANSPORT PROTEIN B"/>
    <property type="match status" value="1"/>
</dbReference>
<evidence type="ECO:0000256" key="16">
    <source>
        <dbReference type="RuleBase" id="RU362098"/>
    </source>
</evidence>
<feature type="binding site" evidence="14">
    <location>
        <begin position="35"/>
        <end position="39"/>
    </location>
    <ligand>
        <name>GTP</name>
        <dbReference type="ChEBI" id="CHEBI:37565"/>
        <label>2</label>
    </ligand>
</feature>
<dbReference type="NCBIfam" id="NF007105">
    <property type="entry name" value="PRK09554.1"/>
    <property type="match status" value="1"/>
</dbReference>
<feature type="transmembrane region" description="Helical" evidence="16">
    <location>
        <begin position="280"/>
        <end position="302"/>
    </location>
</feature>
<feature type="transmembrane region" description="Helical" evidence="16">
    <location>
        <begin position="335"/>
        <end position="368"/>
    </location>
</feature>
<comment type="similarity">
    <text evidence="16">Belongs to the TRAFAC class TrmE-Era-EngA-EngB-Septin-like GTPase superfamily. FeoB GTPase (TC 9.A.8) family.</text>
</comment>
<feature type="transmembrane region" description="Helical" evidence="16">
    <location>
        <begin position="701"/>
        <end position="720"/>
    </location>
</feature>
<feature type="transmembrane region" description="Helical" evidence="16">
    <location>
        <begin position="388"/>
        <end position="411"/>
    </location>
</feature>
<dbReference type="GO" id="GO:0015093">
    <property type="term" value="F:ferrous iron transmembrane transporter activity"/>
    <property type="evidence" value="ECO:0007669"/>
    <property type="project" value="UniProtKB-UniRule"/>
</dbReference>
<keyword evidence="9 16" id="KW-0408">Iron</keyword>
<dbReference type="InterPro" id="IPR011642">
    <property type="entry name" value="Gate_dom"/>
</dbReference>
<proteinExistence type="inferred from homology"/>
<evidence type="ECO:0000256" key="13">
    <source>
        <dbReference type="NCBIfam" id="TIGR00437"/>
    </source>
</evidence>
<feature type="transmembrane region" description="Helical" evidence="16">
    <location>
        <begin position="454"/>
        <end position="474"/>
    </location>
</feature>
<dbReference type="InterPro" id="IPR006073">
    <property type="entry name" value="GTP-bd"/>
</dbReference>
<feature type="transmembrane region" description="Helical" evidence="16">
    <location>
        <begin position="512"/>
        <end position="530"/>
    </location>
</feature>
<protein>
    <recommendedName>
        <fullName evidence="13 16">Ferrous iron transport protein B</fullName>
    </recommendedName>
</protein>
<dbReference type="Pfam" id="PF17910">
    <property type="entry name" value="FeoB_Cyto"/>
    <property type="match status" value="1"/>
</dbReference>
<keyword evidence="15" id="KW-0479">Metal-binding</keyword>
<dbReference type="Pfam" id="PF07664">
    <property type="entry name" value="FeoB_C"/>
    <property type="match status" value="1"/>
</dbReference>
<dbReference type="SUPFAM" id="SSF52540">
    <property type="entry name" value="P-loop containing nucleoside triphosphate hydrolases"/>
    <property type="match status" value="1"/>
</dbReference>
<reference evidence="18 19" key="1">
    <citation type="submission" date="2020-04" db="EMBL/GenBank/DDBJ databases">
        <title>Vibrio sp. SM6, a novel species isolated from seawater.</title>
        <authorList>
            <person name="Wang X."/>
        </authorList>
    </citation>
    <scope>NUCLEOTIDE SEQUENCE [LARGE SCALE GENOMIC DNA]</scope>
    <source>
        <strain evidence="18 19">SM6</strain>
    </source>
</reference>
<feature type="binding site" evidence="15">
    <location>
        <position position="24"/>
    </location>
    <ligand>
        <name>Mg(2+)</name>
        <dbReference type="ChEBI" id="CHEBI:18420"/>
        <label>2</label>
    </ligand>
</feature>
<feature type="domain" description="FeoB-type G" evidence="17">
    <location>
        <begin position="3"/>
        <end position="169"/>
    </location>
</feature>
<sequence length="762" mass="82934">MSHYHILTVGNPNSGKTTLFNALTGAKQQVGNWAGVTVEKKTGHFSSTGVEFELTDLPGLYALDSANDANSLDEAIASSAIYNLAADVIVNVVDATALERGLYMTLQLRELGKPMVVVLNKLDVLQKQHQVLDLAKLEKHLGCQVFALSAHDKDQVAEFVKRLHKSLAQGVHCEPLTLNYDARLEATLSELIQLPSLAHNDASRAEAVRILESDVLTLNRLTEHDRNAAENLRNLLSVEMDAELNIANTRYTFLHQVCTDVRRQEGGLSRKASDRIDNILLHRVAGLPIFFGIMYLMFMFAINVGGSFIDFFDIAVGAIAVDGVHHLLDNALPEWFVTIVADGFGAGIQTVATFIPVIAAMYLFLAVLESSGYMARAAFVLDRLMQKIGLPGKAFVPMIIGFGCSVPAVMATRTLEQERERKLTAAMVPFMSCGARLPVFALFAAAFFPENGQNVVFLLYLIGVLAAVITGLVLRHTLYPGTSDSLVMELPSYERPTLRNVLTKTWHKLKKFVLGSGKTIVVVVAILSFFNSLGVDGSFGNQESEKSVLSRASQIVTPMFEPIGVQENNWQATVGIITGLFAKEAVIGTLNSLYSSAEAGDETSEYDLIATLGEALQTIPDNLMGMNYSDPLGIEVGDLTDKAVVAEDQGVDNTIFGNLETHFVSGSAAFSYMLFVLLYTPCAAALGAFAREFGQPFMRFIAIWTFAFGYIVAAVFYQLTQISATPVYSVSVIALCVTLVVGVIARLKLKAKQQQTLIIMAE</sequence>
<name>A0A7X8YFK1_9VIBR</name>
<evidence type="ECO:0000256" key="9">
    <source>
        <dbReference type="ARBA" id="ARBA00023004"/>
    </source>
</evidence>
<feature type="transmembrane region" description="Helical" evidence="16">
    <location>
        <begin position="726"/>
        <end position="745"/>
    </location>
</feature>